<comment type="caution">
    <text evidence="1">The sequence shown here is derived from an EMBL/GenBank/DDBJ whole genome shotgun (WGS) entry which is preliminary data.</text>
</comment>
<organism evidence="1 2">
    <name type="scientific">Zosterops borbonicus</name>
    <dbReference type="NCBI Taxonomy" id="364589"/>
    <lineage>
        <taxon>Eukaryota</taxon>
        <taxon>Metazoa</taxon>
        <taxon>Chordata</taxon>
        <taxon>Craniata</taxon>
        <taxon>Vertebrata</taxon>
        <taxon>Euteleostomi</taxon>
        <taxon>Archelosauria</taxon>
        <taxon>Archosauria</taxon>
        <taxon>Dinosauria</taxon>
        <taxon>Saurischia</taxon>
        <taxon>Theropoda</taxon>
        <taxon>Coelurosauria</taxon>
        <taxon>Aves</taxon>
        <taxon>Neognathae</taxon>
        <taxon>Neoaves</taxon>
        <taxon>Telluraves</taxon>
        <taxon>Australaves</taxon>
        <taxon>Passeriformes</taxon>
        <taxon>Sylvioidea</taxon>
        <taxon>Zosteropidae</taxon>
        <taxon>Zosterops</taxon>
    </lineage>
</organism>
<proteinExistence type="predicted"/>
<protein>
    <submittedName>
        <fullName evidence="1">Uncharacterized protein</fullName>
    </submittedName>
</protein>
<gene>
    <name evidence="1" type="ORF">HGM15179_000553</name>
</gene>
<evidence type="ECO:0000313" key="1">
    <source>
        <dbReference type="EMBL" id="TRZ26565.1"/>
    </source>
</evidence>
<accession>A0A8K1GW85</accession>
<dbReference type="EMBL" id="SWJQ01000010">
    <property type="protein sequence ID" value="TRZ26565.1"/>
    <property type="molecule type" value="Genomic_DNA"/>
</dbReference>
<dbReference type="Proteomes" id="UP000796761">
    <property type="component" value="Unassembled WGS sequence"/>
</dbReference>
<evidence type="ECO:0000313" key="2">
    <source>
        <dbReference type="Proteomes" id="UP000796761"/>
    </source>
</evidence>
<sequence>MIPSKGRRRRVVGGKKKELRSSPHILILEKLLLPPAGSSLVLGWRDEFIAYTKNWRQMDPEGGHIYRML</sequence>
<dbReference type="AlphaFoldDB" id="A0A8K1GW85"/>
<keyword evidence="2" id="KW-1185">Reference proteome</keyword>
<reference evidence="1" key="1">
    <citation type="submission" date="2019-04" db="EMBL/GenBank/DDBJ databases">
        <title>Genome assembly of Zosterops borbonicus 15179.</title>
        <authorList>
            <person name="Leroy T."/>
            <person name="Anselmetti Y."/>
            <person name="Tilak M.-K."/>
            <person name="Nabholz B."/>
        </authorList>
    </citation>
    <scope>NUCLEOTIDE SEQUENCE</scope>
    <source>
        <strain evidence="1">HGM_15179</strain>
        <tissue evidence="1">Muscle</tissue>
    </source>
</reference>
<name>A0A8K1GW85_9PASS</name>